<reference evidence="2 4" key="1">
    <citation type="submission" date="2016-10" db="EMBL/GenBank/DDBJ databases">
        <authorList>
            <person name="Varghese N."/>
            <person name="Submissions S."/>
        </authorList>
    </citation>
    <scope>NUCLEOTIDE SEQUENCE [LARGE SCALE GENOMIC DNA]</scope>
    <source>
        <strain evidence="2 4">DSM 19299</strain>
    </source>
</reference>
<evidence type="ECO:0000313" key="3">
    <source>
        <dbReference type="EMBL" id="SQB46084.1"/>
    </source>
</evidence>
<dbReference type="STRING" id="445960.SAMN05421542_3926"/>
<sequence>MAFITLLIGLVLIYFKLSSKENIFNVKRKDDSMYDKMLYYRGWVIAILLIVISLSALFKNAIDFIK</sequence>
<reference evidence="3 5" key="2">
    <citation type="submission" date="2018-06" db="EMBL/GenBank/DDBJ databases">
        <authorList>
            <consortium name="Pathogen Informatics"/>
            <person name="Doyle S."/>
        </authorList>
    </citation>
    <scope>NUCLEOTIDE SEQUENCE [LARGE SCALE GENOMIC DNA]</scope>
    <source>
        <strain evidence="3 5">NCTC13492</strain>
    </source>
</reference>
<evidence type="ECO:0000313" key="2">
    <source>
        <dbReference type="EMBL" id="SDJ59435.1"/>
    </source>
</evidence>
<dbReference type="Proteomes" id="UP000251670">
    <property type="component" value="Unassembled WGS sequence"/>
</dbReference>
<dbReference type="EMBL" id="FNEG01000006">
    <property type="protein sequence ID" value="SDJ59435.1"/>
    <property type="molecule type" value="Genomic_DNA"/>
</dbReference>
<evidence type="ECO:0000313" key="5">
    <source>
        <dbReference type="Proteomes" id="UP000251670"/>
    </source>
</evidence>
<dbReference type="RefSeq" id="WP_089738461.1">
    <property type="nucleotide sequence ID" value="NZ_UAWB01000012.1"/>
</dbReference>
<dbReference type="AlphaFoldDB" id="A0A2X2X016"/>
<dbReference type="OrthoDB" id="1274571at2"/>
<gene>
    <name evidence="3" type="ORF">NCTC13492_03147</name>
    <name evidence="2" type="ORF">SAMN05421542_3926</name>
</gene>
<keyword evidence="1" id="KW-1133">Transmembrane helix</keyword>
<feature type="transmembrane region" description="Helical" evidence="1">
    <location>
        <begin position="43"/>
        <end position="62"/>
    </location>
</feature>
<protein>
    <submittedName>
        <fullName evidence="3">Uncharacterized protein</fullName>
    </submittedName>
</protein>
<name>A0A2X2X016_CHRJE</name>
<proteinExistence type="predicted"/>
<keyword evidence="1" id="KW-0812">Transmembrane</keyword>
<organism evidence="3 5">
    <name type="scientific">Chryseobacterium jejuense</name>
    <dbReference type="NCBI Taxonomy" id="445960"/>
    <lineage>
        <taxon>Bacteria</taxon>
        <taxon>Pseudomonadati</taxon>
        <taxon>Bacteroidota</taxon>
        <taxon>Flavobacteriia</taxon>
        <taxon>Flavobacteriales</taxon>
        <taxon>Weeksellaceae</taxon>
        <taxon>Chryseobacterium group</taxon>
        <taxon>Chryseobacterium</taxon>
    </lineage>
</organism>
<evidence type="ECO:0000313" key="4">
    <source>
        <dbReference type="Proteomes" id="UP000199426"/>
    </source>
</evidence>
<accession>A0A2X2X016</accession>
<evidence type="ECO:0000256" key="1">
    <source>
        <dbReference type="SAM" id="Phobius"/>
    </source>
</evidence>
<dbReference type="EMBL" id="UAWB01000012">
    <property type="protein sequence ID" value="SQB46084.1"/>
    <property type="molecule type" value="Genomic_DNA"/>
</dbReference>
<keyword evidence="1" id="KW-0472">Membrane</keyword>
<dbReference type="Proteomes" id="UP000199426">
    <property type="component" value="Unassembled WGS sequence"/>
</dbReference>
<keyword evidence="4" id="KW-1185">Reference proteome</keyword>